<proteinExistence type="predicted"/>
<evidence type="ECO:0000313" key="3">
    <source>
        <dbReference type="Proteomes" id="UP000026915"/>
    </source>
</evidence>
<organism evidence="2 3">
    <name type="scientific">Theobroma cacao</name>
    <name type="common">Cacao</name>
    <name type="synonym">Cocoa</name>
    <dbReference type="NCBI Taxonomy" id="3641"/>
    <lineage>
        <taxon>Eukaryota</taxon>
        <taxon>Viridiplantae</taxon>
        <taxon>Streptophyta</taxon>
        <taxon>Embryophyta</taxon>
        <taxon>Tracheophyta</taxon>
        <taxon>Spermatophyta</taxon>
        <taxon>Magnoliopsida</taxon>
        <taxon>eudicotyledons</taxon>
        <taxon>Gunneridae</taxon>
        <taxon>Pentapetalae</taxon>
        <taxon>rosids</taxon>
        <taxon>malvids</taxon>
        <taxon>Malvales</taxon>
        <taxon>Malvaceae</taxon>
        <taxon>Byttnerioideae</taxon>
        <taxon>Theobroma</taxon>
    </lineage>
</organism>
<dbReference type="EMBL" id="CM001880">
    <property type="protein sequence ID" value="EOX98445.1"/>
    <property type="molecule type" value="Genomic_DNA"/>
</dbReference>
<dbReference type="InParanoid" id="A0A061E0E0"/>
<evidence type="ECO:0000256" key="1">
    <source>
        <dbReference type="SAM" id="Phobius"/>
    </source>
</evidence>
<keyword evidence="1" id="KW-0812">Transmembrane</keyword>
<feature type="transmembrane region" description="Helical" evidence="1">
    <location>
        <begin position="20"/>
        <end position="40"/>
    </location>
</feature>
<evidence type="ECO:0000313" key="2">
    <source>
        <dbReference type="EMBL" id="EOX98445.1"/>
    </source>
</evidence>
<name>A0A061E0E0_THECC</name>
<reference evidence="2 3" key="1">
    <citation type="journal article" date="2013" name="Genome Biol.">
        <title>The genome sequence of the most widely cultivated cacao type and its use to identify candidate genes regulating pod color.</title>
        <authorList>
            <person name="Motamayor J.C."/>
            <person name="Mockaitis K."/>
            <person name="Schmutz J."/>
            <person name="Haiminen N."/>
            <person name="Iii D.L."/>
            <person name="Cornejo O."/>
            <person name="Findley S.D."/>
            <person name="Zheng P."/>
            <person name="Utro F."/>
            <person name="Royaert S."/>
            <person name="Saski C."/>
            <person name="Jenkins J."/>
            <person name="Podicheti R."/>
            <person name="Zhao M."/>
            <person name="Scheffler B.E."/>
            <person name="Stack J.C."/>
            <person name="Feltus F.A."/>
            <person name="Mustiga G.M."/>
            <person name="Amores F."/>
            <person name="Phillips W."/>
            <person name="Marelli J.P."/>
            <person name="May G.D."/>
            <person name="Shapiro H."/>
            <person name="Ma J."/>
            <person name="Bustamante C.D."/>
            <person name="Schnell R.J."/>
            <person name="Main D."/>
            <person name="Gilbert D."/>
            <person name="Parida L."/>
            <person name="Kuhn D.N."/>
        </authorList>
    </citation>
    <scope>NUCLEOTIDE SEQUENCE [LARGE SCALE GENOMIC DNA]</scope>
    <source>
        <strain evidence="3">cv. Matina 1-6</strain>
    </source>
</reference>
<protein>
    <submittedName>
        <fullName evidence="2">Uncharacterized protein</fullName>
    </submittedName>
</protein>
<gene>
    <name evidence="2" type="ORF">TCM_007209</name>
</gene>
<dbReference type="AlphaFoldDB" id="A0A061E0E0"/>
<keyword evidence="3" id="KW-1185">Reference proteome</keyword>
<dbReference type="Proteomes" id="UP000026915">
    <property type="component" value="Chromosome 2"/>
</dbReference>
<keyword evidence="1" id="KW-0472">Membrane</keyword>
<dbReference type="Gramene" id="EOX98445">
    <property type="protein sequence ID" value="EOX98445"/>
    <property type="gene ID" value="TCM_007209"/>
</dbReference>
<dbReference type="HOGENOM" id="CLU_2659465_0_0_1"/>
<keyword evidence="1" id="KW-1133">Transmembrane helix</keyword>
<sequence>MYNFLPLGAAFGCKGYINALFVFVLLLYITFSITFLPLILQIKQSVVNYYISTTSFKTIVRNLYSCSCFRSMVQKY</sequence>
<accession>A0A061E0E0</accession>